<evidence type="ECO:0000256" key="6">
    <source>
        <dbReference type="PIRNR" id="PIRNR001123"/>
    </source>
</evidence>
<evidence type="ECO:0000256" key="4">
    <source>
        <dbReference type="ARBA" id="ARBA00022723"/>
    </source>
</evidence>
<dbReference type="Gene3D" id="2.40.30.40">
    <property type="entry name" value="Peptidase M42, domain 2"/>
    <property type="match status" value="1"/>
</dbReference>
<evidence type="ECO:0000256" key="7">
    <source>
        <dbReference type="PIRSR" id="PIRSR001123-1"/>
    </source>
</evidence>
<dbReference type="SUPFAM" id="SSF101821">
    <property type="entry name" value="Aminopeptidase/glucanase lid domain"/>
    <property type="match status" value="1"/>
</dbReference>
<evidence type="ECO:0000256" key="2">
    <source>
        <dbReference type="ARBA" id="ARBA00022438"/>
    </source>
</evidence>
<dbReference type="GO" id="GO:0004177">
    <property type="term" value="F:aminopeptidase activity"/>
    <property type="evidence" value="ECO:0007669"/>
    <property type="project" value="UniProtKB-UniRule"/>
</dbReference>
<feature type="binding site" evidence="8">
    <location>
        <position position="216"/>
    </location>
    <ligand>
        <name>Zn(2+)</name>
        <dbReference type="ChEBI" id="CHEBI:29105"/>
        <label>2</label>
    </ligand>
</feature>
<proteinExistence type="inferred from homology"/>
<dbReference type="InterPro" id="IPR008007">
    <property type="entry name" value="Peptidase_M42"/>
</dbReference>
<dbReference type="PANTHER" id="PTHR32481:SF0">
    <property type="entry name" value="AMINOPEPTIDASE YPDE-RELATED"/>
    <property type="match status" value="1"/>
</dbReference>
<comment type="similarity">
    <text evidence="1 6">Belongs to the peptidase M42 family.</text>
</comment>
<evidence type="ECO:0000256" key="3">
    <source>
        <dbReference type="ARBA" id="ARBA00022670"/>
    </source>
</evidence>
<dbReference type="Proteomes" id="UP000095645">
    <property type="component" value="Unassembled WGS sequence"/>
</dbReference>
<comment type="cofactor">
    <cofactor evidence="8">
        <name>a divalent metal cation</name>
        <dbReference type="ChEBI" id="CHEBI:60240"/>
    </cofactor>
    <text evidence="8">Binds 2 divalent metal cations per subunit.</text>
</comment>
<feature type="binding site" evidence="8">
    <location>
        <position position="238"/>
    </location>
    <ligand>
        <name>Zn(2+)</name>
        <dbReference type="ChEBI" id="CHEBI:29105"/>
        <label>1</label>
    </ligand>
</feature>
<feature type="binding site" evidence="8">
    <location>
        <position position="325"/>
    </location>
    <ligand>
        <name>Zn(2+)</name>
        <dbReference type="ChEBI" id="CHEBI:29105"/>
        <label>2</label>
    </ligand>
</feature>
<dbReference type="PIRSF" id="PIRSF001123">
    <property type="entry name" value="PepA_GA"/>
    <property type="match status" value="1"/>
</dbReference>
<reference evidence="9 10" key="1">
    <citation type="submission" date="2015-09" db="EMBL/GenBank/DDBJ databases">
        <authorList>
            <consortium name="Pathogen Informatics"/>
        </authorList>
    </citation>
    <scope>NUCLEOTIDE SEQUENCE [LARGE SCALE GENOMIC DNA]</scope>
    <source>
        <strain evidence="9 10">2789STDY5834861</strain>
    </source>
</reference>
<dbReference type="AlphaFoldDB" id="A0A173XEH0"/>
<keyword evidence="4 8" id="KW-0479">Metal-binding</keyword>
<feature type="active site" description="Proton acceptor" evidence="7">
    <location>
        <position position="215"/>
    </location>
</feature>
<evidence type="ECO:0000313" key="10">
    <source>
        <dbReference type="Proteomes" id="UP000095645"/>
    </source>
</evidence>
<dbReference type="GO" id="GO:0006508">
    <property type="term" value="P:proteolysis"/>
    <property type="evidence" value="ECO:0007669"/>
    <property type="project" value="UniProtKB-KW"/>
</dbReference>
<dbReference type="InterPro" id="IPR051464">
    <property type="entry name" value="Peptidase_M42_aminopept"/>
</dbReference>
<sequence length="358" mass="39128">MDKRQNLELIADISNANGAPGFEDDVVAQIRRHAEGLGELREDSLRNFYIYRKENKGNRPVVQLDGHSDEVAFMVQAIRPDGNLRIIPLGGWVTSNVSAHKVWVRNALGEYIPGIVASKPPHYMTEAERKAPLVFENITVDVGAVSKEEAENEFHIRIGEPVVPDVTFTYDEKHDLMVGKSFDCRLGCASIVSTLRELQGEELAVDVVGACCSQEEVGTRGSQVTCRTVNPDIAIVFEGCPADDTCVEAYMVQTAIKKGPMLRHVDARMITNPRYQRYALALAGELGIPVQDAVRSGGSTNGANIHLSGKGVPTIVIGVPVRYAHTHYGISAYADYENGVKLAVEIIKRLNADVIGSF</sequence>
<organism evidence="9 10">
    <name type="scientific">Blautia obeum</name>
    <dbReference type="NCBI Taxonomy" id="40520"/>
    <lineage>
        <taxon>Bacteria</taxon>
        <taxon>Bacillati</taxon>
        <taxon>Bacillota</taxon>
        <taxon>Clostridia</taxon>
        <taxon>Lachnospirales</taxon>
        <taxon>Lachnospiraceae</taxon>
        <taxon>Blautia</taxon>
    </lineage>
</organism>
<name>A0A173XEH0_9FIRM</name>
<protein>
    <submittedName>
        <fullName evidence="9">Putative aminopeptidase ysdC</fullName>
        <ecNumber evidence="9">3.4.11.-</ecNumber>
    </submittedName>
</protein>
<feature type="binding site" evidence="8">
    <location>
        <position position="183"/>
    </location>
    <ligand>
        <name>Zn(2+)</name>
        <dbReference type="ChEBI" id="CHEBI:29105"/>
        <label>2</label>
    </ligand>
</feature>
<dbReference type="RefSeq" id="WP_055057346.1">
    <property type="nucleotide sequence ID" value="NZ_CYZP01000002.1"/>
</dbReference>
<gene>
    <name evidence="9" type="primary">ysdC</name>
    <name evidence="9" type="ORF">ERS852476_00270</name>
</gene>
<dbReference type="PANTHER" id="PTHR32481">
    <property type="entry name" value="AMINOPEPTIDASE"/>
    <property type="match status" value="1"/>
</dbReference>
<dbReference type="InterPro" id="IPR023367">
    <property type="entry name" value="Peptidase_M42_dom2"/>
</dbReference>
<dbReference type="EMBL" id="CYZP01000002">
    <property type="protein sequence ID" value="CUN49035.1"/>
    <property type="molecule type" value="Genomic_DNA"/>
</dbReference>
<feature type="binding site" evidence="8">
    <location>
        <position position="67"/>
    </location>
    <ligand>
        <name>Zn(2+)</name>
        <dbReference type="ChEBI" id="CHEBI:29105"/>
        <label>1</label>
    </ligand>
</feature>
<feature type="binding site" evidence="8">
    <location>
        <position position="183"/>
    </location>
    <ligand>
        <name>Zn(2+)</name>
        <dbReference type="ChEBI" id="CHEBI:29105"/>
        <label>1</label>
    </ligand>
</feature>
<evidence type="ECO:0000313" key="9">
    <source>
        <dbReference type="EMBL" id="CUN49035.1"/>
    </source>
</evidence>
<evidence type="ECO:0000256" key="5">
    <source>
        <dbReference type="ARBA" id="ARBA00022801"/>
    </source>
</evidence>
<keyword evidence="3" id="KW-0645">Protease</keyword>
<evidence type="ECO:0000256" key="8">
    <source>
        <dbReference type="PIRSR" id="PIRSR001123-2"/>
    </source>
</evidence>
<evidence type="ECO:0000256" key="1">
    <source>
        <dbReference type="ARBA" id="ARBA00006272"/>
    </source>
</evidence>
<accession>A0A173XEH0</accession>
<dbReference type="EC" id="3.4.11.-" evidence="9"/>
<dbReference type="Pfam" id="PF05343">
    <property type="entry name" value="Peptidase_M42"/>
    <property type="match status" value="1"/>
</dbReference>
<keyword evidence="5 9" id="KW-0378">Hydrolase</keyword>
<dbReference type="Gene3D" id="3.40.630.10">
    <property type="entry name" value="Zn peptidases"/>
    <property type="match status" value="1"/>
</dbReference>
<dbReference type="GO" id="GO:0046872">
    <property type="term" value="F:metal ion binding"/>
    <property type="evidence" value="ECO:0007669"/>
    <property type="project" value="UniProtKB-UniRule"/>
</dbReference>
<keyword evidence="2 9" id="KW-0031">Aminopeptidase</keyword>
<dbReference type="SUPFAM" id="SSF53187">
    <property type="entry name" value="Zn-dependent exopeptidases"/>
    <property type="match status" value="1"/>
</dbReference>